<feature type="transmembrane region" description="Helical" evidence="9">
    <location>
        <begin position="49"/>
        <end position="70"/>
    </location>
</feature>
<evidence type="ECO:0000256" key="2">
    <source>
        <dbReference type="ARBA" id="ARBA00022448"/>
    </source>
</evidence>
<accession>A0A5K7YWD6</accession>
<evidence type="ECO:0000256" key="7">
    <source>
        <dbReference type="ARBA" id="ARBA00023136"/>
    </source>
</evidence>
<evidence type="ECO:0000313" key="11">
    <source>
        <dbReference type="EMBL" id="BBO72640.1"/>
    </source>
</evidence>
<dbReference type="PANTHER" id="PTHR35011">
    <property type="entry name" value="2,3-DIKETO-L-GULONATE TRAP TRANSPORTER SMALL PERMEASE PROTEIN YIAM"/>
    <property type="match status" value="1"/>
</dbReference>
<evidence type="ECO:0000256" key="3">
    <source>
        <dbReference type="ARBA" id="ARBA00022475"/>
    </source>
</evidence>
<sequence>MNILNLFADKVDALNDWIGRMVAYLIIPLTLVVVLEVILRYFFSSPTIWAWDVNMYLGGLMVIFGGGYALHYDMHVSVEILLDSWNPKNRALLNMILSPFIIVPLGILVWFGAEAAWHSVKIGERYTSLWEPIIYPLRICIPLGAALFFFQAISKLIKNVNAYLVCRKD</sequence>
<dbReference type="EMBL" id="AP021875">
    <property type="protein sequence ID" value="BBO72640.1"/>
    <property type="molecule type" value="Genomic_DNA"/>
</dbReference>
<evidence type="ECO:0000256" key="4">
    <source>
        <dbReference type="ARBA" id="ARBA00022519"/>
    </source>
</evidence>
<keyword evidence="5 9" id="KW-0812">Transmembrane</keyword>
<dbReference type="KEGG" id="dwd:DSCW_00570"/>
<evidence type="ECO:0000259" key="10">
    <source>
        <dbReference type="Pfam" id="PF04290"/>
    </source>
</evidence>
<keyword evidence="3" id="KW-1003">Cell membrane</keyword>
<reference evidence="11 12" key="1">
    <citation type="submission" date="2019-11" db="EMBL/GenBank/DDBJ databases">
        <title>Comparative genomics of hydrocarbon-degrading Desulfosarcina strains.</title>
        <authorList>
            <person name="Watanabe M."/>
            <person name="Kojima H."/>
            <person name="Fukui M."/>
        </authorList>
    </citation>
    <scope>NUCLEOTIDE SEQUENCE [LARGE SCALE GENOMIC DNA]</scope>
    <source>
        <strain evidence="11 12">PP31</strain>
    </source>
</reference>
<feature type="domain" description="Tripartite ATP-independent periplasmic transporters DctQ component" evidence="10">
    <location>
        <begin position="29"/>
        <end position="160"/>
    </location>
</feature>
<dbReference type="Proteomes" id="UP000427769">
    <property type="component" value="Chromosome"/>
</dbReference>
<evidence type="ECO:0000256" key="8">
    <source>
        <dbReference type="ARBA" id="ARBA00038436"/>
    </source>
</evidence>
<dbReference type="GO" id="GO:0005886">
    <property type="term" value="C:plasma membrane"/>
    <property type="evidence" value="ECO:0007669"/>
    <property type="project" value="UniProtKB-SubCell"/>
</dbReference>
<keyword evidence="2" id="KW-0813">Transport</keyword>
<evidence type="ECO:0000256" key="5">
    <source>
        <dbReference type="ARBA" id="ARBA00022692"/>
    </source>
</evidence>
<dbReference type="Pfam" id="PF04290">
    <property type="entry name" value="DctQ"/>
    <property type="match status" value="1"/>
</dbReference>
<dbReference type="InterPro" id="IPR007387">
    <property type="entry name" value="TRAP_DctQ"/>
</dbReference>
<dbReference type="OrthoDB" id="5420906at2"/>
<evidence type="ECO:0000313" key="12">
    <source>
        <dbReference type="Proteomes" id="UP000427769"/>
    </source>
</evidence>
<feature type="transmembrane region" description="Helical" evidence="9">
    <location>
        <begin position="91"/>
        <end position="113"/>
    </location>
</feature>
<keyword evidence="12" id="KW-1185">Reference proteome</keyword>
<feature type="transmembrane region" description="Helical" evidence="9">
    <location>
        <begin position="133"/>
        <end position="153"/>
    </location>
</feature>
<evidence type="ECO:0000256" key="9">
    <source>
        <dbReference type="SAM" id="Phobius"/>
    </source>
</evidence>
<keyword evidence="7 9" id="KW-0472">Membrane</keyword>
<keyword evidence="6 9" id="KW-1133">Transmembrane helix</keyword>
<feature type="transmembrane region" description="Helical" evidence="9">
    <location>
        <begin position="21"/>
        <end position="43"/>
    </location>
</feature>
<comment type="similarity">
    <text evidence="8">Belongs to the TRAP transporter small permease family.</text>
</comment>
<comment type="subcellular location">
    <subcellularLocation>
        <location evidence="1">Cell inner membrane</location>
        <topology evidence="1">Multi-pass membrane protein</topology>
    </subcellularLocation>
</comment>
<organism evidence="11 12">
    <name type="scientific">Desulfosarcina widdelii</name>
    <dbReference type="NCBI Taxonomy" id="947919"/>
    <lineage>
        <taxon>Bacteria</taxon>
        <taxon>Pseudomonadati</taxon>
        <taxon>Thermodesulfobacteriota</taxon>
        <taxon>Desulfobacteria</taxon>
        <taxon>Desulfobacterales</taxon>
        <taxon>Desulfosarcinaceae</taxon>
        <taxon>Desulfosarcina</taxon>
    </lineage>
</organism>
<protein>
    <submittedName>
        <fullName evidence="11">Transporter DctQ-related protein</fullName>
    </submittedName>
</protein>
<dbReference type="AlphaFoldDB" id="A0A5K7YWD6"/>
<proteinExistence type="inferred from homology"/>
<gene>
    <name evidence="11" type="ORF">DSCW_00570</name>
</gene>
<keyword evidence="4" id="KW-0997">Cell inner membrane</keyword>
<dbReference type="RefSeq" id="WP_155301835.1">
    <property type="nucleotide sequence ID" value="NZ_AP021875.1"/>
</dbReference>
<dbReference type="PANTHER" id="PTHR35011:SF4">
    <property type="entry name" value="SLL1102 PROTEIN"/>
    <property type="match status" value="1"/>
</dbReference>
<dbReference type="InterPro" id="IPR055348">
    <property type="entry name" value="DctQ"/>
</dbReference>
<name>A0A5K7YWD6_9BACT</name>
<evidence type="ECO:0000256" key="6">
    <source>
        <dbReference type="ARBA" id="ARBA00022989"/>
    </source>
</evidence>
<evidence type="ECO:0000256" key="1">
    <source>
        <dbReference type="ARBA" id="ARBA00004429"/>
    </source>
</evidence>